<dbReference type="InterPro" id="IPR036890">
    <property type="entry name" value="HATPase_C_sf"/>
</dbReference>
<dbReference type="Pfam" id="PF08448">
    <property type="entry name" value="PAS_4"/>
    <property type="match status" value="1"/>
</dbReference>
<dbReference type="PROSITE" id="PS50113">
    <property type="entry name" value="PAC"/>
    <property type="match status" value="1"/>
</dbReference>
<dbReference type="SUPFAM" id="SSF55781">
    <property type="entry name" value="GAF domain-like"/>
    <property type="match status" value="2"/>
</dbReference>
<dbReference type="InterPro" id="IPR000014">
    <property type="entry name" value="PAS"/>
</dbReference>
<dbReference type="InterPro" id="IPR003018">
    <property type="entry name" value="GAF"/>
</dbReference>
<dbReference type="InterPro" id="IPR036457">
    <property type="entry name" value="PPM-type-like_dom_sf"/>
</dbReference>
<keyword evidence="5" id="KW-1185">Reference proteome</keyword>
<dbReference type="Gene3D" id="3.30.565.10">
    <property type="entry name" value="Histidine kinase-like ATPase, C-terminal domain"/>
    <property type="match status" value="1"/>
</dbReference>
<dbReference type="Gene3D" id="2.10.70.100">
    <property type="match status" value="1"/>
</dbReference>
<feature type="domain" description="PAC" evidence="3">
    <location>
        <begin position="292"/>
        <end position="344"/>
    </location>
</feature>
<evidence type="ECO:0000313" key="4">
    <source>
        <dbReference type="EMBL" id="CAG7603802.1"/>
    </source>
</evidence>
<dbReference type="SMART" id="SM00091">
    <property type="entry name" value="PAS"/>
    <property type="match status" value="2"/>
</dbReference>
<accession>A0A9W4GW91</accession>
<evidence type="ECO:0000259" key="3">
    <source>
        <dbReference type="PROSITE" id="PS50113"/>
    </source>
</evidence>
<keyword evidence="1" id="KW-0378">Hydrolase</keyword>
<dbReference type="GO" id="GO:0016791">
    <property type="term" value="F:phosphatase activity"/>
    <property type="evidence" value="ECO:0007669"/>
    <property type="project" value="TreeGrafter"/>
</dbReference>
<protein>
    <submittedName>
        <fullName evidence="4">GAF domain-containing protein</fullName>
    </submittedName>
</protein>
<dbReference type="InterPro" id="IPR035965">
    <property type="entry name" value="PAS-like_dom_sf"/>
</dbReference>
<dbReference type="SUPFAM" id="SSF81606">
    <property type="entry name" value="PP2C-like"/>
    <property type="match status" value="1"/>
</dbReference>
<dbReference type="InterPro" id="IPR001932">
    <property type="entry name" value="PPM-type_phosphatase-like_dom"/>
</dbReference>
<dbReference type="EMBL" id="CAJVAX010000001">
    <property type="protein sequence ID" value="CAG7603802.1"/>
    <property type="molecule type" value="Genomic_DNA"/>
</dbReference>
<dbReference type="PANTHER" id="PTHR43156:SF2">
    <property type="entry name" value="STAGE II SPORULATION PROTEIN E"/>
    <property type="match status" value="1"/>
</dbReference>
<dbReference type="InterPro" id="IPR013656">
    <property type="entry name" value="PAS_4"/>
</dbReference>
<evidence type="ECO:0000313" key="5">
    <source>
        <dbReference type="Proteomes" id="UP001153328"/>
    </source>
</evidence>
<dbReference type="InterPro" id="IPR029016">
    <property type="entry name" value="GAF-like_dom_sf"/>
</dbReference>
<dbReference type="Pfam" id="PF13581">
    <property type="entry name" value="HATPase_c_2"/>
    <property type="match status" value="1"/>
</dbReference>
<dbReference type="Pfam" id="PF07228">
    <property type="entry name" value="SpoIIE"/>
    <property type="match status" value="1"/>
</dbReference>
<dbReference type="AlphaFoldDB" id="A0A9W4GW91"/>
<dbReference type="SUPFAM" id="SSF55785">
    <property type="entry name" value="PYP-like sensor domain (PAS domain)"/>
    <property type="match status" value="2"/>
</dbReference>
<dbReference type="InterPro" id="IPR013655">
    <property type="entry name" value="PAS_fold_3"/>
</dbReference>
<dbReference type="Gene3D" id="3.30.450.40">
    <property type="match status" value="2"/>
</dbReference>
<dbReference type="Proteomes" id="UP001153328">
    <property type="component" value="Unassembled WGS sequence"/>
</dbReference>
<dbReference type="Pfam" id="PF13185">
    <property type="entry name" value="GAF_2"/>
    <property type="match status" value="1"/>
</dbReference>
<dbReference type="CDD" id="cd00130">
    <property type="entry name" value="PAS"/>
    <property type="match status" value="1"/>
</dbReference>
<feature type="region of interest" description="Disordered" evidence="2">
    <location>
        <begin position="1"/>
        <end position="42"/>
    </location>
</feature>
<dbReference type="InterPro" id="IPR000700">
    <property type="entry name" value="PAS-assoc_C"/>
</dbReference>
<sequence length="1000" mass="106583">MPNEAGDEWMAAGPGRPEQDAAGAVAGGPDQDAADAVRGGPDQDAADAVRLRLLQEAEGLGEADLLRLALQQAVAALGGYGGLAHLRAPADGALRLAAANGLPEPLARRWDDLPAGAPTAPCGAVAHLRVTWDRTWPAGDTEGGEDVPGVPAGGVLAVPLLLNGDAVGALSVLTGTAPGDGRQRFLTRLAEVVSGRLPRARVWRSGSTPWWQEPIGTREQVMQQISVGNWSWNLDSGLLDIDEVTGGLISAAGLDAGTWDHRIESWMERIHPDDRPGVQESIETSLATGQPYAVEYRVLDREGAISWLELRATFEHDDTGRPVRMVGTAWNVTARRSKLAWLVGLLELHPDPIHVLSAENRVEWANHAARSLGGGAGAEMIGQIPWEKQPKLAGQGMPELLARARAAPGAPVTTELTYYEEPSGRLASWTVRAVEVGGHVATQMADISEQKAAEQAEAERSRRMTELNQALIRALGTREVVDAITEHVMPMVSAQGLIVQDLTGTAPRLVAATGYPAEFRAELEAPGWPQRLAAATDTAAPRFFSSLADLDAQWPRLAPLAQHGGRGAWAVLPLIVGDRRVGSCIISWPEPHEFAEHEKTLLGTVGVIIAQALGKARLYEEARRRAERLQKELLPGELPHTVAVSSASRYRLAAGEEVGGDWYDTIPLPGGRTLAVIGDVKGHGLEQAIAMGIIRHAVLTVAALDLPIDEIMAHLNDVAGRLEPLTATCMLVLYDATTGTCRVAGAGHPAPILVRPGGKAGEICLPPGQPLGQAQVPAPVTEEELPESSVVVLYSDGLLEGAGRDPEQLAELVTRYTASAPLPADEDRRAPWLDLLCETISGQLPPDPHRQDDAVLLALAIGRVPVDRIAAWDLPCAPESARRARALAAERLTEWGLAGLTETATLVVSELIGNAVRHAVGIGTDVADDVDGLLRLRLLRLTDDSVTCEVYDGSQATPRVRHPLLDDEFGRGLQLVAVTAQRWGTRYTEGGKCIWARIAL</sequence>
<dbReference type="Pfam" id="PF08447">
    <property type="entry name" value="PAS_3"/>
    <property type="match status" value="1"/>
</dbReference>
<dbReference type="Gene3D" id="3.60.40.10">
    <property type="entry name" value="PPM-type phosphatase domain"/>
    <property type="match status" value="1"/>
</dbReference>
<organism evidence="4 5">
    <name type="scientific">Actinacidiphila bryophytorum</name>
    <dbReference type="NCBI Taxonomy" id="1436133"/>
    <lineage>
        <taxon>Bacteria</taxon>
        <taxon>Bacillati</taxon>
        <taxon>Actinomycetota</taxon>
        <taxon>Actinomycetes</taxon>
        <taxon>Kitasatosporales</taxon>
        <taxon>Streptomycetaceae</taxon>
        <taxon>Actinacidiphila</taxon>
    </lineage>
</organism>
<evidence type="ECO:0000256" key="1">
    <source>
        <dbReference type="ARBA" id="ARBA00022801"/>
    </source>
</evidence>
<dbReference type="PANTHER" id="PTHR43156">
    <property type="entry name" value="STAGE II SPORULATION PROTEIN E-RELATED"/>
    <property type="match status" value="1"/>
</dbReference>
<name>A0A9W4GW91_9ACTN</name>
<proteinExistence type="predicted"/>
<reference evidence="4" key="1">
    <citation type="submission" date="2021-06" db="EMBL/GenBank/DDBJ databases">
        <authorList>
            <person name="Arsene-Ploetze F."/>
        </authorList>
    </citation>
    <scope>NUCLEOTIDE SEQUENCE</scope>
    <source>
        <strain evidence="4">SBRY1</strain>
    </source>
</reference>
<dbReference type="SMART" id="SM00331">
    <property type="entry name" value="PP2C_SIG"/>
    <property type="match status" value="1"/>
</dbReference>
<dbReference type="InterPro" id="IPR003594">
    <property type="entry name" value="HATPase_dom"/>
</dbReference>
<comment type="caution">
    <text evidence="4">The sequence shown here is derived from an EMBL/GenBank/DDBJ whole genome shotgun (WGS) entry which is preliminary data.</text>
</comment>
<evidence type="ECO:0000256" key="2">
    <source>
        <dbReference type="SAM" id="MobiDB-lite"/>
    </source>
</evidence>
<dbReference type="CDD" id="cd16936">
    <property type="entry name" value="HATPase_RsbW-like"/>
    <property type="match status" value="1"/>
</dbReference>
<dbReference type="InterPro" id="IPR052016">
    <property type="entry name" value="Bact_Sigma-Reg"/>
</dbReference>
<dbReference type="Gene3D" id="3.30.450.20">
    <property type="entry name" value="PAS domain"/>
    <property type="match status" value="2"/>
</dbReference>
<gene>
    <name evidence="4" type="ORF">SBRY_10653</name>
</gene>